<protein>
    <submittedName>
        <fullName evidence="4">C2H2-type domain-containing protein</fullName>
    </submittedName>
</protein>
<proteinExistence type="predicted"/>
<accession>A0A183TFD1</accession>
<dbReference type="AlphaFoldDB" id="A0A183TFD1"/>
<evidence type="ECO:0000313" key="4">
    <source>
        <dbReference type="WBParaSite" id="SSLN_0001574601-mRNA-1"/>
    </source>
</evidence>
<reference evidence="2 3" key="2">
    <citation type="submission" date="2018-11" db="EMBL/GenBank/DDBJ databases">
        <authorList>
            <consortium name="Pathogen Informatics"/>
        </authorList>
    </citation>
    <scope>NUCLEOTIDE SEQUENCE [LARGE SCALE GENOMIC DNA]</scope>
    <source>
        <strain evidence="2 3">NST_G2</strain>
    </source>
</reference>
<keyword evidence="3" id="KW-1185">Reference proteome</keyword>
<feature type="compositionally biased region" description="Low complexity" evidence="1">
    <location>
        <begin position="86"/>
        <end position="104"/>
    </location>
</feature>
<evidence type="ECO:0000313" key="2">
    <source>
        <dbReference type="EMBL" id="VDM01565.1"/>
    </source>
</evidence>
<sequence>MDGAAKTAIQSLDNGVFLCVRQMASERGGRREAGDQKSSTKVTRVTDNTANAQALPTCPCCQRTFRTRIGLVVHLRTQCTNNLKIPTSTSNSASSPSDSLSLTPGTTSIIPTIIETKSQCSSPVNASTTATAILTTISDGDSPLNCLHCDRTFT</sequence>
<name>A0A183TFD1_SCHSO</name>
<dbReference type="EMBL" id="UYSU01039668">
    <property type="protein sequence ID" value="VDM01565.1"/>
    <property type="molecule type" value="Genomic_DNA"/>
</dbReference>
<reference evidence="4" key="1">
    <citation type="submission" date="2016-06" db="UniProtKB">
        <authorList>
            <consortium name="WormBaseParasite"/>
        </authorList>
    </citation>
    <scope>IDENTIFICATION</scope>
</reference>
<dbReference type="Proteomes" id="UP000275846">
    <property type="component" value="Unassembled WGS sequence"/>
</dbReference>
<dbReference type="OrthoDB" id="6323312at2759"/>
<dbReference type="WBParaSite" id="SSLN_0001574601-mRNA-1">
    <property type="protein sequence ID" value="SSLN_0001574601-mRNA-1"/>
    <property type="gene ID" value="SSLN_0001574601"/>
</dbReference>
<organism evidence="4">
    <name type="scientific">Schistocephalus solidus</name>
    <name type="common">Tapeworm</name>
    <dbReference type="NCBI Taxonomy" id="70667"/>
    <lineage>
        <taxon>Eukaryota</taxon>
        <taxon>Metazoa</taxon>
        <taxon>Spiralia</taxon>
        <taxon>Lophotrochozoa</taxon>
        <taxon>Platyhelminthes</taxon>
        <taxon>Cestoda</taxon>
        <taxon>Eucestoda</taxon>
        <taxon>Diphyllobothriidea</taxon>
        <taxon>Diphyllobothriidae</taxon>
        <taxon>Schistocephalus</taxon>
    </lineage>
</organism>
<feature type="region of interest" description="Disordered" evidence="1">
    <location>
        <begin position="85"/>
        <end position="104"/>
    </location>
</feature>
<gene>
    <name evidence="2" type="ORF">SSLN_LOCUS15179</name>
</gene>
<evidence type="ECO:0000256" key="1">
    <source>
        <dbReference type="SAM" id="MobiDB-lite"/>
    </source>
</evidence>
<evidence type="ECO:0000313" key="3">
    <source>
        <dbReference type="Proteomes" id="UP000275846"/>
    </source>
</evidence>